<dbReference type="CDD" id="cd00565">
    <property type="entry name" value="Ubl_ThiS"/>
    <property type="match status" value="1"/>
</dbReference>
<name>A0ABV9IAA1_9DEIO</name>
<comment type="caution">
    <text evidence="1">The sequence shown here is derived from an EMBL/GenBank/DDBJ whole genome shotgun (WGS) entry which is preliminary data.</text>
</comment>
<dbReference type="EMBL" id="JBHSEI010000008">
    <property type="protein sequence ID" value="MFC4638952.1"/>
    <property type="molecule type" value="Genomic_DNA"/>
</dbReference>
<dbReference type="InterPro" id="IPR010035">
    <property type="entry name" value="Thi_S"/>
</dbReference>
<protein>
    <submittedName>
        <fullName evidence="1">Sulfur carrier protein ThiS</fullName>
    </submittedName>
</protein>
<dbReference type="InterPro" id="IPR012675">
    <property type="entry name" value="Beta-grasp_dom_sf"/>
</dbReference>
<evidence type="ECO:0000313" key="2">
    <source>
        <dbReference type="Proteomes" id="UP001595952"/>
    </source>
</evidence>
<organism evidence="1 2">
    <name type="scientific">Deinococcus hohokamensis</name>
    <dbReference type="NCBI Taxonomy" id="309883"/>
    <lineage>
        <taxon>Bacteria</taxon>
        <taxon>Thermotogati</taxon>
        <taxon>Deinococcota</taxon>
        <taxon>Deinococci</taxon>
        <taxon>Deinococcales</taxon>
        <taxon>Deinococcaceae</taxon>
        <taxon>Deinococcus</taxon>
    </lineage>
</organism>
<dbReference type="InterPro" id="IPR003749">
    <property type="entry name" value="ThiS/MoaD-like"/>
</dbReference>
<evidence type="ECO:0000313" key="1">
    <source>
        <dbReference type="EMBL" id="MFC4638952.1"/>
    </source>
</evidence>
<dbReference type="Gene3D" id="3.10.20.30">
    <property type="match status" value="1"/>
</dbReference>
<gene>
    <name evidence="1" type="primary">thiS</name>
    <name evidence="1" type="ORF">ACFO0D_11450</name>
</gene>
<dbReference type="SUPFAM" id="SSF54285">
    <property type="entry name" value="MoaD/ThiS"/>
    <property type="match status" value="1"/>
</dbReference>
<accession>A0ABV9IAA1</accession>
<dbReference type="PANTHER" id="PTHR34472">
    <property type="entry name" value="SULFUR CARRIER PROTEIN THIS"/>
    <property type="match status" value="1"/>
</dbReference>
<dbReference type="Proteomes" id="UP001595952">
    <property type="component" value="Unassembled WGS sequence"/>
</dbReference>
<dbReference type="InterPro" id="IPR016155">
    <property type="entry name" value="Mopterin_synth/thiamin_S_b"/>
</dbReference>
<keyword evidence="2" id="KW-1185">Reference proteome</keyword>
<proteinExistence type="predicted"/>
<dbReference type="Pfam" id="PF02597">
    <property type="entry name" value="ThiS"/>
    <property type="match status" value="1"/>
</dbReference>
<dbReference type="NCBIfam" id="TIGR01683">
    <property type="entry name" value="thiS"/>
    <property type="match status" value="1"/>
</dbReference>
<reference evidence="2" key="1">
    <citation type="journal article" date="2019" name="Int. J. Syst. Evol. Microbiol.">
        <title>The Global Catalogue of Microorganisms (GCM) 10K type strain sequencing project: providing services to taxonomists for standard genome sequencing and annotation.</title>
        <authorList>
            <consortium name="The Broad Institute Genomics Platform"/>
            <consortium name="The Broad Institute Genome Sequencing Center for Infectious Disease"/>
            <person name="Wu L."/>
            <person name="Ma J."/>
        </authorList>
    </citation>
    <scope>NUCLEOTIDE SEQUENCE [LARGE SCALE GENOMIC DNA]</scope>
    <source>
        <strain evidence="2">CCUG 55995</strain>
    </source>
</reference>
<dbReference type="RefSeq" id="WP_380061957.1">
    <property type="nucleotide sequence ID" value="NZ_JBHSEI010000008.1"/>
</dbReference>
<dbReference type="PANTHER" id="PTHR34472:SF1">
    <property type="entry name" value="SULFUR CARRIER PROTEIN THIS"/>
    <property type="match status" value="1"/>
</dbReference>
<sequence>MSLTALQVNGKPHPYRDGLTLLGLLRDLNVRPEGVAVAVNDDFYPGARAPDRPLTPGDTIEIVRVIGGG</sequence>